<name>A0ACB9ZUS4_CATRO</name>
<keyword evidence="2" id="KW-1185">Reference proteome</keyword>
<sequence>MGDDAIAKKKATIIGVSSLLLVAAVVGAVTYGVTHGEEASAAADGGASGNKVQTSSKSVQAMCQPTDYKETCEKSLSGAKNTSDPKELMKVAFQATVDSIGEALKNSALLKEAAKNPRTAKALENCKDYLDNSIDDIKRSFDKIGTFDISKFDDYIIQIRTWLSAAITYQQTCLDEFDGVDDETGNKMRQVLKNTSELSSNGLAMISELSQILVSLQIPGLSRKLLSVNNKDYIPEFVPAAARALLQDSPAPNVVVAQDGSGQFKTISEAVATIPKKNEKSFVILIKAGVYNEYVEIPKNINNVVLIGEGTLKTKITGNKNFIDGTGTYRTATVAVNGEGFVAKDITFENSAGAEKHQAVALRVSADRAVFYNCQIDAFQDTLYAHSGRQFYRDCTISGTIDFIFGDGATVFQNCKMIIRKPMANQDCMVTAQGRTERYGIGGIVIQNSQITAEPEFYEMTPARKAFLGRPWKEFSRTIIMQSFIDRAIAPEGWSVWNASDHGLHTSFYAEYLNKGPGSDTSKRVTWGGIQKLTPEDAQSFTVEPYVNGEAWIKPTGVPFYPGMLTLDTLN</sequence>
<evidence type="ECO:0000313" key="2">
    <source>
        <dbReference type="Proteomes" id="UP001060085"/>
    </source>
</evidence>
<organism evidence="1 2">
    <name type="scientific">Catharanthus roseus</name>
    <name type="common">Madagascar periwinkle</name>
    <name type="synonym">Vinca rosea</name>
    <dbReference type="NCBI Taxonomy" id="4058"/>
    <lineage>
        <taxon>Eukaryota</taxon>
        <taxon>Viridiplantae</taxon>
        <taxon>Streptophyta</taxon>
        <taxon>Embryophyta</taxon>
        <taxon>Tracheophyta</taxon>
        <taxon>Spermatophyta</taxon>
        <taxon>Magnoliopsida</taxon>
        <taxon>eudicotyledons</taxon>
        <taxon>Gunneridae</taxon>
        <taxon>Pentapetalae</taxon>
        <taxon>asterids</taxon>
        <taxon>lamiids</taxon>
        <taxon>Gentianales</taxon>
        <taxon>Apocynaceae</taxon>
        <taxon>Rauvolfioideae</taxon>
        <taxon>Vinceae</taxon>
        <taxon>Catharanthinae</taxon>
        <taxon>Catharanthus</taxon>
    </lineage>
</organism>
<proteinExistence type="predicted"/>
<dbReference type="EMBL" id="CM044708">
    <property type="protein sequence ID" value="KAI5650834.1"/>
    <property type="molecule type" value="Genomic_DNA"/>
</dbReference>
<dbReference type="Proteomes" id="UP001060085">
    <property type="component" value="Linkage Group LG08"/>
</dbReference>
<gene>
    <name evidence="1" type="ORF">M9H77_36839</name>
</gene>
<protein>
    <submittedName>
        <fullName evidence="1">Uncharacterized protein</fullName>
    </submittedName>
</protein>
<comment type="caution">
    <text evidence="1">The sequence shown here is derived from an EMBL/GenBank/DDBJ whole genome shotgun (WGS) entry which is preliminary data.</text>
</comment>
<evidence type="ECO:0000313" key="1">
    <source>
        <dbReference type="EMBL" id="KAI5650834.1"/>
    </source>
</evidence>
<reference evidence="2" key="1">
    <citation type="journal article" date="2023" name="Nat. Plants">
        <title>Single-cell RNA sequencing provides a high-resolution roadmap for understanding the multicellular compartmentation of specialized metabolism.</title>
        <authorList>
            <person name="Sun S."/>
            <person name="Shen X."/>
            <person name="Li Y."/>
            <person name="Li Y."/>
            <person name="Wang S."/>
            <person name="Li R."/>
            <person name="Zhang H."/>
            <person name="Shen G."/>
            <person name="Guo B."/>
            <person name="Wei J."/>
            <person name="Xu J."/>
            <person name="St-Pierre B."/>
            <person name="Chen S."/>
            <person name="Sun C."/>
        </authorList>
    </citation>
    <scope>NUCLEOTIDE SEQUENCE [LARGE SCALE GENOMIC DNA]</scope>
</reference>
<accession>A0ACB9ZUS4</accession>